<protein>
    <submittedName>
        <fullName evidence="1">Uncharacterized protein</fullName>
    </submittedName>
</protein>
<dbReference type="EMBL" id="OX465084">
    <property type="protein sequence ID" value="CAI9298329.1"/>
    <property type="molecule type" value="Genomic_DNA"/>
</dbReference>
<reference evidence="1" key="1">
    <citation type="submission" date="2023-04" db="EMBL/GenBank/DDBJ databases">
        <authorList>
            <person name="Vijverberg K."/>
            <person name="Xiong W."/>
            <person name="Schranz E."/>
        </authorList>
    </citation>
    <scope>NUCLEOTIDE SEQUENCE</scope>
</reference>
<dbReference type="AlphaFoldDB" id="A0AA36EJI4"/>
<dbReference type="Proteomes" id="UP001177003">
    <property type="component" value="Chromosome 8"/>
</dbReference>
<proteinExistence type="predicted"/>
<evidence type="ECO:0000313" key="1">
    <source>
        <dbReference type="EMBL" id="CAI9298329.1"/>
    </source>
</evidence>
<name>A0AA36EJI4_LACSI</name>
<gene>
    <name evidence="1" type="ORF">LSALG_LOCUS37101</name>
</gene>
<keyword evidence="2" id="KW-1185">Reference proteome</keyword>
<sequence>MDVEIFAMLRKKPTTVPKEAPKGFENSMLRKIYKEGWYVVFQARDKNDGDYRKTCFLLPDKHLYTTSYVEFMLDLVSKYRGNSEGDKKCFSDMIRWYVQVRKALLSIMSKVFEVQSESRIDVCLLQLMQRGRLLGRNSHAISKDLEKGKLGVKEEKLVAEMELIINKLGEEEKKIYGKMIQEKVMIFAEQVSEKKNLKRIKFEEKKEMNSGKKMKIRNRKKFEGIWIDKEKS</sequence>
<organism evidence="1 2">
    <name type="scientific">Lactuca saligna</name>
    <name type="common">Willowleaf lettuce</name>
    <dbReference type="NCBI Taxonomy" id="75948"/>
    <lineage>
        <taxon>Eukaryota</taxon>
        <taxon>Viridiplantae</taxon>
        <taxon>Streptophyta</taxon>
        <taxon>Embryophyta</taxon>
        <taxon>Tracheophyta</taxon>
        <taxon>Spermatophyta</taxon>
        <taxon>Magnoliopsida</taxon>
        <taxon>eudicotyledons</taxon>
        <taxon>Gunneridae</taxon>
        <taxon>Pentapetalae</taxon>
        <taxon>asterids</taxon>
        <taxon>campanulids</taxon>
        <taxon>Asterales</taxon>
        <taxon>Asteraceae</taxon>
        <taxon>Cichorioideae</taxon>
        <taxon>Cichorieae</taxon>
        <taxon>Lactucinae</taxon>
        <taxon>Lactuca</taxon>
    </lineage>
</organism>
<accession>A0AA36EJI4</accession>
<evidence type="ECO:0000313" key="2">
    <source>
        <dbReference type="Proteomes" id="UP001177003"/>
    </source>
</evidence>